<dbReference type="Proteomes" id="UP000178520">
    <property type="component" value="Unassembled WGS sequence"/>
</dbReference>
<evidence type="ECO:0000256" key="1">
    <source>
        <dbReference type="SAM" id="MobiDB-lite"/>
    </source>
</evidence>
<dbReference type="EMBL" id="MGJA01000005">
    <property type="protein sequence ID" value="OGM97964.1"/>
    <property type="molecule type" value="Genomic_DNA"/>
</dbReference>
<evidence type="ECO:0000313" key="3">
    <source>
        <dbReference type="Proteomes" id="UP000178520"/>
    </source>
</evidence>
<dbReference type="AlphaFoldDB" id="A0A1F8EAP2"/>
<reference evidence="2 3" key="1">
    <citation type="journal article" date="2016" name="Nat. Commun.">
        <title>Thousands of microbial genomes shed light on interconnected biogeochemical processes in an aquifer system.</title>
        <authorList>
            <person name="Anantharaman K."/>
            <person name="Brown C.T."/>
            <person name="Hug L.A."/>
            <person name="Sharon I."/>
            <person name="Castelle C.J."/>
            <person name="Probst A.J."/>
            <person name="Thomas B.C."/>
            <person name="Singh A."/>
            <person name="Wilkins M.J."/>
            <person name="Karaoz U."/>
            <person name="Brodie E.L."/>
            <person name="Williams K.H."/>
            <person name="Hubbard S.S."/>
            <person name="Banfield J.F."/>
        </authorList>
    </citation>
    <scope>NUCLEOTIDE SEQUENCE [LARGE SCALE GENOMIC DNA]</scope>
</reference>
<organism evidence="2 3">
    <name type="scientific">Candidatus Yanofskybacteria bacterium RIFCSPHIGHO2_01_FULL_41_21</name>
    <dbReference type="NCBI Taxonomy" id="1802660"/>
    <lineage>
        <taxon>Bacteria</taxon>
        <taxon>Candidatus Yanofskyibacteriota</taxon>
    </lineage>
</organism>
<evidence type="ECO:0000313" key="2">
    <source>
        <dbReference type="EMBL" id="OGM97964.1"/>
    </source>
</evidence>
<sequence>MNKTWIVVIVVAIVAGAWWLNKGSSDLSLSPDTSTSPTPVGATKTPAVSKATPKASPTVTSSLSYTQLVAQYGSNRIQFDQDCHGTPGSMVLKSGTSILLDNRSNKTQVISLNGASYTLVPYGYRVVTVSSSPLPKDVGVSCNGVVNAGMINLQANISGQ</sequence>
<gene>
    <name evidence="2" type="ORF">A2735_00815</name>
</gene>
<protein>
    <submittedName>
        <fullName evidence="2">Uncharacterized protein</fullName>
    </submittedName>
</protein>
<proteinExistence type="predicted"/>
<accession>A0A1F8EAP2</accession>
<feature type="region of interest" description="Disordered" evidence="1">
    <location>
        <begin position="29"/>
        <end position="58"/>
    </location>
</feature>
<feature type="compositionally biased region" description="Low complexity" evidence="1">
    <location>
        <begin position="29"/>
        <end position="39"/>
    </location>
</feature>
<comment type="caution">
    <text evidence="2">The sequence shown here is derived from an EMBL/GenBank/DDBJ whole genome shotgun (WGS) entry which is preliminary data.</text>
</comment>
<name>A0A1F8EAP2_9BACT</name>